<gene>
    <name evidence="1" type="ORF">HMPREF0650_0550</name>
</gene>
<evidence type="ECO:0000313" key="1">
    <source>
        <dbReference type="EMBL" id="EFA91121.1"/>
    </source>
</evidence>
<dbReference type="Proteomes" id="UP000005283">
    <property type="component" value="Unassembled WGS sequence"/>
</dbReference>
<keyword evidence="2" id="KW-1185">Reference proteome</keyword>
<dbReference type="AlphaFoldDB" id="D1W8L7"/>
<evidence type="ECO:0000313" key="2">
    <source>
        <dbReference type="Proteomes" id="UP000005283"/>
    </source>
</evidence>
<sequence>MANLHGLGMQKHVDFTFIAMLLAHKGSISRFLVQMFTCNMLIVSAI</sequence>
<protein>
    <submittedName>
        <fullName evidence="1">Uncharacterized protein</fullName>
    </submittedName>
</protein>
<proteinExistence type="predicted"/>
<accession>D1W8L7</accession>
<reference evidence="1 2" key="1">
    <citation type="submission" date="2009-12" db="EMBL/GenBank/DDBJ databases">
        <title>Genome Sequence of Prevotella buccalis ATCC 35310.</title>
        <authorList>
            <person name="Durkin A.S."/>
            <person name="Madupu R."/>
            <person name="Torralba M."/>
            <person name="Methe B."/>
            <person name="Sutton G."/>
            <person name="Strausberg R.L."/>
            <person name="Nelson K.E."/>
        </authorList>
    </citation>
    <scope>NUCLEOTIDE SEQUENCE [LARGE SCALE GENOMIC DNA]</scope>
    <source>
        <strain evidence="1 2">ATCC 35310</strain>
    </source>
</reference>
<organism evidence="1 2">
    <name type="scientific">Hoylesella buccalis ATCC 35310</name>
    <dbReference type="NCBI Taxonomy" id="679190"/>
    <lineage>
        <taxon>Bacteria</taxon>
        <taxon>Pseudomonadati</taxon>
        <taxon>Bacteroidota</taxon>
        <taxon>Bacteroidia</taxon>
        <taxon>Bacteroidales</taxon>
        <taxon>Prevotellaceae</taxon>
        <taxon>Hoylesella</taxon>
    </lineage>
</organism>
<dbReference type="EMBL" id="ADEG01000097">
    <property type="protein sequence ID" value="EFA91121.1"/>
    <property type="molecule type" value="Genomic_DNA"/>
</dbReference>
<comment type="caution">
    <text evidence="1">The sequence shown here is derived from an EMBL/GenBank/DDBJ whole genome shotgun (WGS) entry which is preliminary data.</text>
</comment>
<name>D1W8L7_9BACT</name>